<dbReference type="Proteomes" id="UP001628179">
    <property type="component" value="Unassembled WGS sequence"/>
</dbReference>
<dbReference type="GeneID" id="98181272"/>
<keyword evidence="2" id="KW-0812">Transmembrane</keyword>
<keyword evidence="4" id="KW-1185">Reference proteome</keyword>
<organism evidence="3 4">
    <name type="scientific">Madurella fahalii</name>
    <dbReference type="NCBI Taxonomy" id="1157608"/>
    <lineage>
        <taxon>Eukaryota</taxon>
        <taxon>Fungi</taxon>
        <taxon>Dikarya</taxon>
        <taxon>Ascomycota</taxon>
        <taxon>Pezizomycotina</taxon>
        <taxon>Sordariomycetes</taxon>
        <taxon>Sordariomycetidae</taxon>
        <taxon>Sordariales</taxon>
        <taxon>Sordariales incertae sedis</taxon>
        <taxon>Madurella</taxon>
    </lineage>
</organism>
<name>A0ABQ0GRH3_9PEZI</name>
<dbReference type="RefSeq" id="XP_070922050.1">
    <property type="nucleotide sequence ID" value="XM_071065949.1"/>
</dbReference>
<evidence type="ECO:0000256" key="2">
    <source>
        <dbReference type="SAM" id="Phobius"/>
    </source>
</evidence>
<keyword evidence="2" id="KW-1133">Transmembrane helix</keyword>
<feature type="compositionally biased region" description="Polar residues" evidence="1">
    <location>
        <begin position="141"/>
        <end position="160"/>
    </location>
</feature>
<feature type="region of interest" description="Disordered" evidence="1">
    <location>
        <begin position="1"/>
        <end position="48"/>
    </location>
</feature>
<reference evidence="3 4" key="1">
    <citation type="submission" date="2024-09" db="EMBL/GenBank/DDBJ databases">
        <title>Itraconazole resistance in Madurella fahalii resulting from another homologue of gene encoding cytochrome P450 14-alpha sterol demethylase (CYP51).</title>
        <authorList>
            <person name="Yoshioka I."/>
            <person name="Fahal A.H."/>
            <person name="Kaneko S."/>
            <person name="Yaguchi T."/>
        </authorList>
    </citation>
    <scope>NUCLEOTIDE SEQUENCE [LARGE SCALE GENOMIC DNA]</scope>
    <source>
        <strain evidence="3 4">IFM 68171</strain>
    </source>
</reference>
<proteinExistence type="predicted"/>
<comment type="caution">
    <text evidence="3">The sequence shown here is derived from an EMBL/GenBank/DDBJ whole genome shotgun (WGS) entry which is preliminary data.</text>
</comment>
<evidence type="ECO:0000313" key="4">
    <source>
        <dbReference type="Proteomes" id="UP001628179"/>
    </source>
</evidence>
<feature type="transmembrane region" description="Helical" evidence="2">
    <location>
        <begin position="503"/>
        <end position="525"/>
    </location>
</feature>
<accession>A0ABQ0GRH3</accession>
<protein>
    <submittedName>
        <fullName evidence="3">Uncharacterized protein</fullName>
    </submittedName>
</protein>
<gene>
    <name evidence="3" type="ORF">MFIFM68171_10530</name>
</gene>
<feature type="region of interest" description="Disordered" evidence="1">
    <location>
        <begin position="872"/>
        <end position="892"/>
    </location>
</feature>
<sequence>MERQTREYPHTQPPADNAPGDSDLPPSGEQLSASLPILRFPKPQGSQHLANWVSNSFPGIMEPSPIMSDSSSLADSAYEIINGTDSESQDGRLTESTGSLSAPRPDDVHSLDGSEAPYDSDSDEESDHSSHASSIRYADQALQNPSTQLPTSSLEYGSNTEGSGVVVRSIEFEEGDGDEPVLLEKISVKHAIREFSEEESTAMARNLGLPDAPKRLVATIRQTMSQTYLSTREPLRLLYVGRPDAQRSIVLKICNAIWASPKIGTKDQDCFSRHREGVYNIVPISSFGPAPELDLMQASHYQIKVEHCTSAEEVIYEGGSFPGDTVYSITIEHDRAYTSLFSPSGSVVQPRWDLPHIAIFYCAEKDDTEAERTRNAAWAFMNRHGVPSIFITEQQDFRKKPAGRWADCIDEHTVHLCLESRDPERPMAPQRFPIDYTSFADIDARQMNRNLAYLTGLSEPGEPVVKMETPSAKETQRPELLATFGRAKQAWTTFVEPHVPKRWLVLAFALPILMSFAISFFATVFPKSSRQEGGPQTLSQPNSICVSPLSRSTAGLTTTSQVPPVATSTTTVVINVTSTRTVQVSQAKPSTSTLASALSFAGLLSDRPSAAAVNSEIKRPVCAPKKTTCSVHIHSPTELLIAIPGRNKAVWLAHGAISVDVHRGDELLRTKMSSVDEGVLVELPLKDAYGVLNVSVVTTRRPKINETFEVDFGKTAIADVFETGLHMLEDAIKRLSAGVDEASHLIEGKYVPAFDRALEAVRSRTVDNVNRATNNAREHIVRHLESAEKLRKTVDLAILQAQITSRLWWLRMQGRMDEYAEYQRKASQFLKMKHDELVRGQKPQEKKSSRFLFGMQHGSGWSCKWGCGRTSKEAKDASQQDGARDSRDSRDSRWKKLILGGE</sequence>
<keyword evidence="2" id="KW-0472">Membrane</keyword>
<feature type="region of interest" description="Disordered" evidence="1">
    <location>
        <begin position="77"/>
        <end position="160"/>
    </location>
</feature>
<evidence type="ECO:0000256" key="1">
    <source>
        <dbReference type="SAM" id="MobiDB-lite"/>
    </source>
</evidence>
<evidence type="ECO:0000313" key="3">
    <source>
        <dbReference type="EMBL" id="GAB1320320.1"/>
    </source>
</evidence>
<dbReference type="EMBL" id="BAAFSV010000006">
    <property type="protein sequence ID" value="GAB1320320.1"/>
    <property type="molecule type" value="Genomic_DNA"/>
</dbReference>